<keyword evidence="5" id="KW-0813">Transport</keyword>
<evidence type="ECO:0000256" key="14">
    <source>
        <dbReference type="SAM" id="Phobius"/>
    </source>
</evidence>
<evidence type="ECO:0000256" key="11">
    <source>
        <dbReference type="ARBA" id="ARBA00023136"/>
    </source>
</evidence>
<dbReference type="GO" id="GO:0005743">
    <property type="term" value="C:mitochondrial inner membrane"/>
    <property type="evidence" value="ECO:0007669"/>
    <property type="project" value="UniProtKB-SubCell"/>
</dbReference>
<keyword evidence="7 14" id="KW-0812">Transmembrane</keyword>
<feature type="transmembrane region" description="Helical" evidence="14">
    <location>
        <begin position="96"/>
        <end position="117"/>
    </location>
</feature>
<dbReference type="EMBL" id="KX758087">
    <property type="protein sequence ID" value="ART65588.1"/>
    <property type="molecule type" value="Genomic_DNA"/>
</dbReference>
<evidence type="ECO:0000256" key="5">
    <source>
        <dbReference type="ARBA" id="ARBA00022448"/>
    </source>
</evidence>
<evidence type="ECO:0000256" key="13">
    <source>
        <dbReference type="RuleBase" id="RU004450"/>
    </source>
</evidence>
<evidence type="ECO:0000256" key="1">
    <source>
        <dbReference type="ARBA" id="ARBA00002070"/>
    </source>
</evidence>
<keyword evidence="15" id="KW-0496">Mitochondrion</keyword>
<feature type="transmembrane region" description="Helical" evidence="14">
    <location>
        <begin position="161"/>
        <end position="182"/>
    </location>
</feature>
<comment type="subunit">
    <text evidence="4">F-type ATPases have 2 components, CF(1) - the catalytic core - and CF(0) - the membrane proton channel. CF(1) has five subunits: alpha(3), beta(3), gamma(1), delta(1), epsilon(1). CF(0) has three main subunits: a, b and c.</text>
</comment>
<dbReference type="AlphaFoldDB" id="A0A1Y0BT70"/>
<dbReference type="NCBIfam" id="TIGR01131">
    <property type="entry name" value="ATP_synt_6_or_A"/>
    <property type="match status" value="1"/>
</dbReference>
<dbReference type="SUPFAM" id="SSF81336">
    <property type="entry name" value="F1F0 ATP synthase subunit A"/>
    <property type="match status" value="1"/>
</dbReference>
<dbReference type="InterPro" id="IPR045083">
    <property type="entry name" value="ATP_synth_F0_asu_bact/mt"/>
</dbReference>
<protein>
    <recommendedName>
        <fullName evidence="13">ATP synthase subunit a</fullName>
    </recommendedName>
</protein>
<evidence type="ECO:0000256" key="12">
    <source>
        <dbReference type="ARBA" id="ARBA00023310"/>
    </source>
</evidence>
<organism evidence="15">
    <name type="scientific">Lamprigera yunnana</name>
    <dbReference type="NCBI Taxonomy" id="370605"/>
    <lineage>
        <taxon>Eukaryota</taxon>
        <taxon>Metazoa</taxon>
        <taxon>Ecdysozoa</taxon>
        <taxon>Arthropoda</taxon>
        <taxon>Hexapoda</taxon>
        <taxon>Insecta</taxon>
        <taxon>Pterygota</taxon>
        <taxon>Neoptera</taxon>
        <taxon>Endopterygota</taxon>
        <taxon>Coleoptera</taxon>
        <taxon>Polyphaga</taxon>
        <taxon>Elateriformia</taxon>
        <taxon>Elateroidea</taxon>
        <taxon>Lampyridae</taxon>
        <taxon>Lampyrinae</taxon>
        <taxon>Lamprigera</taxon>
    </lineage>
</organism>
<dbReference type="GO" id="GO:0045259">
    <property type="term" value="C:proton-transporting ATP synthase complex"/>
    <property type="evidence" value="ECO:0007669"/>
    <property type="project" value="UniProtKB-KW"/>
</dbReference>
<comment type="function">
    <text evidence="1">Mitochondrial membrane ATP synthase (F(1)F(0) ATP synthase or Complex V) produces ATP from ADP in the presence of a proton gradient across the membrane which is generated by electron transport complexes of the respiratory chain. F-type ATPases consist of two structural domains, F(1) - containing the extramembraneous catalytic core and F(0) - containing the membrane proton channel, linked together by a central stalk and a peripheral stalk. During catalysis, ATP synthesis in the catalytic domain of F(1) is coupled via a rotary mechanism of the central stalk subunits to proton translocation. Key component of the proton channel; it may play a direct role in the translocation of protons across the membrane.</text>
</comment>
<dbReference type="InterPro" id="IPR000568">
    <property type="entry name" value="ATP_synth_F0_asu"/>
</dbReference>
<dbReference type="CDD" id="cd00310">
    <property type="entry name" value="ATP-synt_Fo_a_6"/>
    <property type="match status" value="1"/>
</dbReference>
<reference evidence="15" key="1">
    <citation type="journal article" date="2017" name="Sci. Rep.">
        <title>Transcriptome sequencing and phylogenetic analysis of four species of luminescent beetles.</title>
        <authorList>
            <person name="Wang K."/>
            <person name="Hong W."/>
            <person name="Jiao H."/>
            <person name="Zhao H."/>
        </authorList>
    </citation>
    <scope>NUCLEOTIDE SEQUENCE</scope>
</reference>
<gene>
    <name evidence="15" type="primary">ATP6</name>
</gene>
<feature type="transmembrane region" description="Helical" evidence="14">
    <location>
        <begin position="20"/>
        <end position="38"/>
    </location>
</feature>
<dbReference type="InterPro" id="IPR023011">
    <property type="entry name" value="ATP_synth_F0_asu_AS"/>
</dbReference>
<feature type="transmembrane region" description="Helical" evidence="14">
    <location>
        <begin position="194"/>
        <end position="216"/>
    </location>
</feature>
<keyword evidence="10" id="KW-0406">Ion transport</keyword>
<evidence type="ECO:0000256" key="6">
    <source>
        <dbReference type="ARBA" id="ARBA00022547"/>
    </source>
</evidence>
<name>A0A1Y0BT70_9COLE</name>
<evidence type="ECO:0000256" key="10">
    <source>
        <dbReference type="ARBA" id="ARBA00023065"/>
    </source>
</evidence>
<keyword evidence="12" id="KW-0066">ATP synthesis</keyword>
<evidence type="ECO:0000256" key="3">
    <source>
        <dbReference type="ARBA" id="ARBA00006810"/>
    </source>
</evidence>
<dbReference type="Pfam" id="PF00119">
    <property type="entry name" value="ATP-synt_A"/>
    <property type="match status" value="1"/>
</dbReference>
<proteinExistence type="inferred from homology"/>
<dbReference type="InterPro" id="IPR035908">
    <property type="entry name" value="F0_ATP_A_sf"/>
</dbReference>
<feature type="transmembrane region" description="Helical" evidence="14">
    <location>
        <begin position="129"/>
        <end position="149"/>
    </location>
</feature>
<evidence type="ECO:0000313" key="15">
    <source>
        <dbReference type="EMBL" id="ART65588.1"/>
    </source>
</evidence>
<keyword evidence="6" id="KW-0138">CF(0)</keyword>
<accession>A0A1Y0BT70</accession>
<dbReference type="Gene3D" id="1.20.120.220">
    <property type="entry name" value="ATP synthase, F0 complex, subunit A"/>
    <property type="match status" value="1"/>
</dbReference>
<feature type="transmembrane region" description="Helical" evidence="14">
    <location>
        <begin position="66"/>
        <end position="90"/>
    </location>
</feature>
<geneLocation type="mitochondrion" evidence="15"/>
<evidence type="ECO:0000256" key="9">
    <source>
        <dbReference type="ARBA" id="ARBA00022989"/>
    </source>
</evidence>
<dbReference type="GO" id="GO:0046933">
    <property type="term" value="F:proton-transporting ATP synthase activity, rotational mechanism"/>
    <property type="evidence" value="ECO:0007669"/>
    <property type="project" value="TreeGrafter"/>
</dbReference>
<dbReference type="PANTHER" id="PTHR11410">
    <property type="entry name" value="ATP SYNTHASE SUBUNIT A"/>
    <property type="match status" value="1"/>
</dbReference>
<sequence length="221" mass="25653">MMMNLFSSFDPSTSNNLSLNWLSMVMGILFMPLSFWLIPSRINFMWIYINLTLNKEIKSIINIKSLLLLMISLFTSILLMNILGLLPYFFSMTSHLIFTLSFSLPMWLSFMIFGWINNYMYMFMHLVPMNTPMILIPFMVCIETISNLIRPMTLAVRLTANMIAGHLILTLIGNLGSILNFLPLSFLIFMQMIFMTLELAVCMIQAYVFLTLMTLYSSEIY</sequence>
<dbReference type="PANTHER" id="PTHR11410:SF0">
    <property type="entry name" value="ATP SYNTHASE SUBUNIT A"/>
    <property type="match status" value="1"/>
</dbReference>
<keyword evidence="8" id="KW-0375">Hydrogen ion transport</keyword>
<evidence type="ECO:0000256" key="4">
    <source>
        <dbReference type="ARBA" id="ARBA00011648"/>
    </source>
</evidence>
<dbReference type="PROSITE" id="PS00449">
    <property type="entry name" value="ATPASE_A"/>
    <property type="match status" value="1"/>
</dbReference>
<comment type="subcellular location">
    <subcellularLocation>
        <location evidence="2">Membrane</location>
        <topology evidence="2">Multi-pass membrane protein</topology>
    </subcellularLocation>
    <subcellularLocation>
        <location evidence="13">Mitochondrion inner membrane</location>
        <topology evidence="13">Multi-pass membrane protein</topology>
    </subcellularLocation>
</comment>
<dbReference type="PRINTS" id="PR00123">
    <property type="entry name" value="ATPASEA"/>
</dbReference>
<comment type="similarity">
    <text evidence="3">Belongs to the ATPase A chain family.</text>
</comment>
<keyword evidence="9 14" id="KW-1133">Transmembrane helix</keyword>
<keyword evidence="11 14" id="KW-0472">Membrane</keyword>
<evidence type="ECO:0000256" key="8">
    <source>
        <dbReference type="ARBA" id="ARBA00022781"/>
    </source>
</evidence>
<evidence type="ECO:0000256" key="2">
    <source>
        <dbReference type="ARBA" id="ARBA00004141"/>
    </source>
</evidence>
<evidence type="ECO:0000256" key="7">
    <source>
        <dbReference type="ARBA" id="ARBA00022692"/>
    </source>
</evidence>